<dbReference type="OrthoDB" id="1038658at2"/>
<sequence length="240" mass="28543">MRLYVFILIIVVSSNLFSQENLVYEKNFSAYQGYFTEKFGIICTIPKAFEDLNQYYVMWKVRNEPSKHTGSMYGPIFLSTGKECIIAYPALLSYFSVESKDNIKRMKLPFYPRSQILNEIRTSLGLFNSPFNLLNKDAVRINFDDYVTIIAGKHARDMFNADSVYLYDLPHADSVYFFDESLEKMRKGKYPYCSGMFIYKRNRATMNVKFFYTEEGKKKQDEYIRLMSKHIWYDERFKHE</sequence>
<organism evidence="1 2">
    <name type="scientific">Tannerella forsythia</name>
    <name type="common">Bacteroides forsythus</name>
    <dbReference type="NCBI Taxonomy" id="28112"/>
    <lineage>
        <taxon>Bacteria</taxon>
        <taxon>Pseudomonadati</taxon>
        <taxon>Bacteroidota</taxon>
        <taxon>Bacteroidia</taxon>
        <taxon>Bacteroidales</taxon>
        <taxon>Tannerellaceae</taxon>
        <taxon>Tannerella</taxon>
    </lineage>
</organism>
<protein>
    <submittedName>
        <fullName evidence="1">Uncharacterized protein</fullName>
    </submittedName>
</protein>
<accession>A0A1D3UWW4</accession>
<dbReference type="EMBL" id="FMMM01000080">
    <property type="protein sequence ID" value="SCQ24531.1"/>
    <property type="molecule type" value="Genomic_DNA"/>
</dbReference>
<name>A0A1D3UWW4_TANFO</name>
<reference evidence="1 2" key="1">
    <citation type="submission" date="2016-09" db="EMBL/GenBank/DDBJ databases">
        <authorList>
            <person name="Capua I."/>
            <person name="De Benedictis P."/>
            <person name="Joannis T."/>
            <person name="Lombin L.H."/>
            <person name="Cattoli G."/>
        </authorList>
    </citation>
    <scope>NUCLEOTIDE SEQUENCE [LARGE SCALE GENOMIC DNA]</scope>
    <source>
        <strain evidence="1 2">UB20</strain>
    </source>
</reference>
<dbReference type="Proteomes" id="UP000182057">
    <property type="component" value="Unassembled WGS sequence"/>
</dbReference>
<proteinExistence type="predicted"/>
<dbReference type="AlphaFoldDB" id="A0A1D3UWW4"/>
<gene>
    <name evidence="1" type="ORF">TFUB20_02533</name>
</gene>
<evidence type="ECO:0000313" key="2">
    <source>
        <dbReference type="Proteomes" id="UP000182057"/>
    </source>
</evidence>
<evidence type="ECO:0000313" key="1">
    <source>
        <dbReference type="EMBL" id="SCQ24531.1"/>
    </source>
</evidence>